<evidence type="ECO:0000313" key="3">
    <source>
        <dbReference type="Proteomes" id="UP000603865"/>
    </source>
</evidence>
<reference evidence="2" key="2">
    <citation type="submission" date="2020-09" db="EMBL/GenBank/DDBJ databases">
        <authorList>
            <person name="Sun Q."/>
            <person name="Ohkuma M."/>
        </authorList>
    </citation>
    <scope>NUCLEOTIDE SEQUENCE</scope>
    <source>
        <strain evidence="2">JCM 31311</strain>
    </source>
</reference>
<accession>A0A918FA46</accession>
<dbReference type="InterPro" id="IPR028994">
    <property type="entry name" value="Integrin_alpha_N"/>
</dbReference>
<comment type="caution">
    <text evidence="2">The sequence shown here is derived from an EMBL/GenBank/DDBJ whole genome shotgun (WGS) entry which is preliminary data.</text>
</comment>
<dbReference type="Pfam" id="PF13517">
    <property type="entry name" value="FG-GAP_3"/>
    <property type="match status" value="5"/>
</dbReference>
<dbReference type="PANTHER" id="PTHR46580:SF2">
    <property type="entry name" value="MAM DOMAIN-CONTAINING PROTEIN"/>
    <property type="match status" value="1"/>
</dbReference>
<keyword evidence="1" id="KW-0732">Signal</keyword>
<dbReference type="EMBL" id="BMQL01000018">
    <property type="protein sequence ID" value="GGR15739.1"/>
    <property type="molecule type" value="Genomic_DNA"/>
</dbReference>
<protein>
    <recommendedName>
        <fullName evidence="4">FG-GAP repeat protein</fullName>
    </recommendedName>
</protein>
<reference evidence="2" key="1">
    <citation type="journal article" date="2014" name="Int. J. Syst. Evol. Microbiol.">
        <title>Complete genome sequence of Corynebacterium casei LMG S-19264T (=DSM 44701T), isolated from a smear-ripened cheese.</title>
        <authorList>
            <consortium name="US DOE Joint Genome Institute (JGI-PGF)"/>
            <person name="Walter F."/>
            <person name="Albersmeier A."/>
            <person name="Kalinowski J."/>
            <person name="Ruckert C."/>
        </authorList>
    </citation>
    <scope>NUCLEOTIDE SEQUENCE</scope>
    <source>
        <strain evidence="2">JCM 31311</strain>
    </source>
</reference>
<organism evidence="2 3">
    <name type="scientific">Deinococcus ruber</name>
    <dbReference type="NCBI Taxonomy" id="1848197"/>
    <lineage>
        <taxon>Bacteria</taxon>
        <taxon>Thermotogati</taxon>
        <taxon>Deinococcota</taxon>
        <taxon>Deinococci</taxon>
        <taxon>Deinococcales</taxon>
        <taxon>Deinococcaceae</taxon>
        <taxon>Deinococcus</taxon>
    </lineage>
</organism>
<name>A0A918FA46_9DEIO</name>
<evidence type="ECO:0000313" key="2">
    <source>
        <dbReference type="EMBL" id="GGR15739.1"/>
    </source>
</evidence>
<dbReference type="Proteomes" id="UP000603865">
    <property type="component" value="Unassembled WGS sequence"/>
</dbReference>
<keyword evidence="3" id="KW-1185">Reference proteome</keyword>
<dbReference type="PANTHER" id="PTHR46580">
    <property type="entry name" value="SENSOR KINASE-RELATED"/>
    <property type="match status" value="1"/>
</dbReference>
<dbReference type="SUPFAM" id="SSF69318">
    <property type="entry name" value="Integrin alpha N-terminal domain"/>
    <property type="match status" value="1"/>
</dbReference>
<dbReference type="AlphaFoldDB" id="A0A918FA46"/>
<dbReference type="InterPro" id="IPR013517">
    <property type="entry name" value="FG-GAP"/>
</dbReference>
<gene>
    <name evidence="2" type="ORF">GCM10008957_30600</name>
</gene>
<evidence type="ECO:0008006" key="4">
    <source>
        <dbReference type="Google" id="ProtNLM"/>
    </source>
</evidence>
<sequence>MGLFEITFSGGGSQPLSVTARPVGLHAQALTDQPAVSLTPLARADFDQGGRRNLQATMEVSNTSGTPLTNLTFLAVSTPNTIAGTPISTLQRFDGSGADPAIASQIKPSQPKSLEGAAPVVTQRVALFQAYPEAAVSAVSLPRPSGVSDIFPYGFVAAMPGTGARTLPAGSTTGQVTFSFDLPLQRTAQADPFNVSVMVAAYTDTLPAATQTPDELDTAGSAAAVARISALQAQFPNTPVLLNAIGCPVGGSPFARRIPAVRTAGPAGTPTAMLGAGGNLLSLLSLSPDPYTASSTFLPNSSSFTPTFDQALVDATGFTVRGLQSGQLTGGSGTARQGGRPLFAGEEVEQVLTSGLTGQTNGGHLCAPVVSRFRIKTQPEGAAGFGRLGTYGLRSVRATALGDMNGDGWIDAVTAADFDTYVSVQLSQAGQSFGPQVEYAVGGQPTSVAPGDVNGDGRPDIVAAIDSSSALAGAGSVSVLLGQADGTFAPQVEYAVGLHPTSVALGDVNGDGRLDTVTANAADNTVSVLLGQAGGTFAPQVAYAVGGAPSGVALGDLNGDGRLDIVTSNASSNTVSVLLGQAGGTFAAQAAYAVGGAPSGVALGDLNGDGRPDIVTSNASSNSNNVSVLLGQGGGTFAHQEIYAVGYKPSGVALGDVNGDGQLDIVAPNNIPPSAPGTTTYYSTASLLLGQGGGTFAPQVTYRIEARPTGVTLGDVNGDGRLDVVITASFMSVLIKN</sequence>
<dbReference type="Gene3D" id="2.130.10.130">
    <property type="entry name" value="Integrin alpha, N-terminal"/>
    <property type="match status" value="2"/>
</dbReference>
<evidence type="ECO:0000256" key="1">
    <source>
        <dbReference type="ARBA" id="ARBA00022729"/>
    </source>
</evidence>
<proteinExistence type="predicted"/>
<dbReference type="Gene3D" id="2.30.30.100">
    <property type="match status" value="2"/>
</dbReference>